<dbReference type="InterPro" id="IPR016181">
    <property type="entry name" value="Acyl_CoA_acyltransferase"/>
</dbReference>
<dbReference type="Proteomes" id="UP000297846">
    <property type="component" value="Unassembled WGS sequence"/>
</dbReference>
<dbReference type="Proteomes" id="UP000298237">
    <property type="component" value="Unassembled WGS sequence"/>
</dbReference>
<evidence type="ECO:0000313" key="7">
    <source>
        <dbReference type="EMBL" id="TGC97336.1"/>
    </source>
</evidence>
<dbReference type="Proteomes" id="UP000298226">
    <property type="component" value="Unassembled WGS sequence"/>
</dbReference>
<evidence type="ECO:0000313" key="14">
    <source>
        <dbReference type="Proteomes" id="UP000298226"/>
    </source>
</evidence>
<evidence type="ECO:0000313" key="3">
    <source>
        <dbReference type="EMBL" id="TGC63821.1"/>
    </source>
</evidence>
<evidence type="ECO:0000313" key="12">
    <source>
        <dbReference type="Proteomes" id="UP000297749"/>
    </source>
</evidence>
<evidence type="ECO:0000313" key="13">
    <source>
        <dbReference type="Proteomes" id="UP000297846"/>
    </source>
</evidence>
<dbReference type="SUPFAM" id="SSF55729">
    <property type="entry name" value="Acyl-CoA N-acyltransferases (Nat)"/>
    <property type="match status" value="1"/>
</dbReference>
<dbReference type="EMBL" id="PYKG01000045">
    <property type="protein sequence ID" value="TGC88364.1"/>
    <property type="molecule type" value="Genomic_DNA"/>
</dbReference>
<dbReference type="Proteomes" id="UP000297538">
    <property type="component" value="Unassembled WGS sequence"/>
</dbReference>
<sequence length="156" mass="18282">MTDKEILEWIHNTSPTIEEQLRRWLDEIMENGHQSSEYAHGIELYDGIQLALLRPYTNKYNGFCLSICTVRLPAEIQGKGWFKSFLKLCCEINPWRDVILEDVGNEHLLSFCKRNNFQVLDPFYKTTYVVDKQAVMNLVTKPLGRYTDYLTLNKSV</sequence>
<protein>
    <submittedName>
        <fullName evidence="7">Uncharacterized protein</fullName>
    </submittedName>
</protein>
<evidence type="ECO:0000313" key="16">
    <source>
        <dbReference type="Proteomes" id="UP000298491"/>
    </source>
</evidence>
<evidence type="ECO:0000313" key="11">
    <source>
        <dbReference type="Proteomes" id="UP000297728"/>
    </source>
</evidence>
<evidence type="ECO:0000313" key="2">
    <source>
        <dbReference type="EMBL" id="TGC54899.1"/>
    </source>
</evidence>
<evidence type="ECO:0000313" key="10">
    <source>
        <dbReference type="Proteomes" id="UP000297558"/>
    </source>
</evidence>
<dbReference type="EMBL" id="PYKB01000511">
    <property type="protein sequence ID" value="TGC97336.1"/>
    <property type="molecule type" value="Genomic_DNA"/>
</dbReference>
<evidence type="ECO:0000313" key="15">
    <source>
        <dbReference type="Proteomes" id="UP000298237"/>
    </source>
</evidence>
<dbReference type="EMBL" id="PYKF01000300">
    <property type="protein sequence ID" value="TGC87838.1"/>
    <property type="molecule type" value="Genomic_DNA"/>
</dbReference>
<comment type="caution">
    <text evidence="7">The sequence shown here is derived from an EMBL/GenBank/DDBJ whole genome shotgun (WGS) entry which is preliminary data.</text>
</comment>
<evidence type="ECO:0000313" key="1">
    <source>
        <dbReference type="EMBL" id="TGC46955.1"/>
    </source>
</evidence>
<dbReference type="AlphaFoldDB" id="A0A659R618"/>
<evidence type="ECO:0000313" key="9">
    <source>
        <dbReference type="Proteomes" id="UP000297538"/>
    </source>
</evidence>
<dbReference type="Proteomes" id="UP000297558">
    <property type="component" value="Unassembled WGS sequence"/>
</dbReference>
<dbReference type="Proteomes" id="UP000297728">
    <property type="component" value="Unassembled WGS sequence"/>
</dbReference>
<reference evidence="9 10" key="1">
    <citation type="submission" date="2018-03" db="EMBL/GenBank/DDBJ databases">
        <title>Non-Typhoidal Salmonella genome sequencing and assembly.</title>
        <authorList>
            <person name="Matchawe C."/>
        </authorList>
    </citation>
    <scope>NUCLEOTIDE SEQUENCE [LARGE SCALE GENOMIC DNA]</scope>
    <source>
        <strain evidence="1 11">103bo</strain>
        <strain evidence="8 14">31eva</strain>
        <strain evidence="6 13">31evb</strain>
        <strain evidence="5 12">32eva</strain>
        <strain evidence="4 9">34ev</strain>
        <strain evidence="7 16">35dea</strain>
        <strain evidence="2 15">35deb</strain>
        <strain evidence="3 10">36ev</strain>
    </source>
</reference>
<dbReference type="EMBL" id="PYJZ01000071">
    <property type="protein sequence ID" value="TGC63821.1"/>
    <property type="molecule type" value="Genomic_DNA"/>
</dbReference>
<dbReference type="Proteomes" id="UP000298491">
    <property type="component" value="Unassembled WGS sequence"/>
</dbReference>
<dbReference type="RefSeq" id="WP_134949631.1">
    <property type="nucleotide sequence ID" value="NZ_PYJT01000239.1"/>
</dbReference>
<evidence type="ECO:0000313" key="4">
    <source>
        <dbReference type="EMBL" id="TGC68068.1"/>
    </source>
</evidence>
<proteinExistence type="predicted"/>
<evidence type="ECO:0000313" key="6">
    <source>
        <dbReference type="EMBL" id="TGC88364.1"/>
    </source>
</evidence>
<accession>A0A659R618</accession>
<evidence type="ECO:0000313" key="5">
    <source>
        <dbReference type="EMBL" id="TGC87838.1"/>
    </source>
</evidence>
<organism evidence="7 16">
    <name type="scientific">Salmonella enterica subsp. enterica serovar Wilhelmsburg</name>
    <dbReference type="NCBI Taxonomy" id="1960126"/>
    <lineage>
        <taxon>Bacteria</taxon>
        <taxon>Pseudomonadati</taxon>
        <taxon>Pseudomonadota</taxon>
        <taxon>Gammaproteobacteria</taxon>
        <taxon>Enterobacterales</taxon>
        <taxon>Enterobacteriaceae</taxon>
        <taxon>Salmonella</taxon>
    </lineage>
</organism>
<evidence type="ECO:0000313" key="8">
    <source>
        <dbReference type="EMBL" id="TGD04239.1"/>
    </source>
</evidence>
<gene>
    <name evidence="1" type="ORF">C9E92_17790</name>
    <name evidence="2" type="ORF">C9E97_21665</name>
    <name evidence="3" type="ORF">C9E98_13385</name>
    <name evidence="4" type="ORF">C9F00_17675</name>
    <name evidence="6" type="ORF">C9F02_04300</name>
    <name evidence="5" type="ORF">C9F04_09140</name>
    <name evidence="8" type="ORF">C9F06_16280</name>
    <name evidence="7" type="ORF">C9F09_06720</name>
</gene>
<dbReference type="EMBL" id="PYKA01000131">
    <property type="protein sequence ID" value="TGC54899.1"/>
    <property type="molecule type" value="Genomic_DNA"/>
</dbReference>
<dbReference type="Proteomes" id="UP000297749">
    <property type="component" value="Unassembled WGS sequence"/>
</dbReference>
<dbReference type="EMBL" id="PYKH01000092">
    <property type="protein sequence ID" value="TGD04239.1"/>
    <property type="molecule type" value="Genomic_DNA"/>
</dbReference>
<name>A0A659R618_SALET</name>
<dbReference type="EMBL" id="PYJT01000239">
    <property type="protein sequence ID" value="TGC46955.1"/>
    <property type="molecule type" value="Genomic_DNA"/>
</dbReference>
<dbReference type="EMBL" id="PYKC01000109">
    <property type="protein sequence ID" value="TGC68068.1"/>
    <property type="molecule type" value="Genomic_DNA"/>
</dbReference>